<feature type="compositionally biased region" description="Basic residues" evidence="1">
    <location>
        <begin position="14"/>
        <end position="27"/>
    </location>
</feature>
<reference evidence="2 3" key="1">
    <citation type="submission" date="2024-01" db="EMBL/GenBank/DDBJ databases">
        <title>The complete chloroplast genome sequence of Lithospermum erythrorhizon: insights into the phylogenetic relationship among Boraginaceae species and the maternal lineages of purple gromwells.</title>
        <authorList>
            <person name="Okada T."/>
            <person name="Watanabe K."/>
        </authorList>
    </citation>
    <scope>NUCLEOTIDE SEQUENCE [LARGE SCALE GENOMIC DNA]</scope>
</reference>
<sequence>MAGPFGRGKNSSIRLRKYTRNITKKRKVAAETKGGKLYVRKLLSSTKKKSSKAGTRKAEEQGSESGSSNHSSPKPTK</sequence>
<protein>
    <submittedName>
        <fullName evidence="2">Uncharacterized protein</fullName>
    </submittedName>
</protein>
<dbReference type="AlphaFoldDB" id="A0AAV3PQH2"/>
<keyword evidence="3" id="KW-1185">Reference proteome</keyword>
<feature type="compositionally biased region" description="Basic residues" evidence="1">
    <location>
        <begin position="46"/>
        <end position="55"/>
    </location>
</feature>
<organism evidence="2 3">
    <name type="scientific">Lithospermum erythrorhizon</name>
    <name type="common">Purple gromwell</name>
    <name type="synonym">Lithospermum officinale var. erythrorhizon</name>
    <dbReference type="NCBI Taxonomy" id="34254"/>
    <lineage>
        <taxon>Eukaryota</taxon>
        <taxon>Viridiplantae</taxon>
        <taxon>Streptophyta</taxon>
        <taxon>Embryophyta</taxon>
        <taxon>Tracheophyta</taxon>
        <taxon>Spermatophyta</taxon>
        <taxon>Magnoliopsida</taxon>
        <taxon>eudicotyledons</taxon>
        <taxon>Gunneridae</taxon>
        <taxon>Pentapetalae</taxon>
        <taxon>asterids</taxon>
        <taxon>lamiids</taxon>
        <taxon>Boraginales</taxon>
        <taxon>Boraginaceae</taxon>
        <taxon>Boraginoideae</taxon>
        <taxon>Lithospermeae</taxon>
        <taxon>Lithospermum</taxon>
    </lineage>
</organism>
<feature type="region of interest" description="Disordered" evidence="1">
    <location>
        <begin position="1"/>
        <end position="77"/>
    </location>
</feature>
<comment type="caution">
    <text evidence="2">The sequence shown here is derived from an EMBL/GenBank/DDBJ whole genome shotgun (WGS) entry which is preliminary data.</text>
</comment>
<evidence type="ECO:0000313" key="2">
    <source>
        <dbReference type="EMBL" id="GAA0153955.1"/>
    </source>
</evidence>
<evidence type="ECO:0000256" key="1">
    <source>
        <dbReference type="SAM" id="MobiDB-lite"/>
    </source>
</evidence>
<name>A0AAV3PQH2_LITER</name>
<gene>
    <name evidence="2" type="ORF">LIER_37775</name>
</gene>
<dbReference type="Proteomes" id="UP001454036">
    <property type="component" value="Unassembled WGS sequence"/>
</dbReference>
<evidence type="ECO:0000313" key="3">
    <source>
        <dbReference type="Proteomes" id="UP001454036"/>
    </source>
</evidence>
<dbReference type="EMBL" id="BAABME010018473">
    <property type="protein sequence ID" value="GAA0153955.1"/>
    <property type="molecule type" value="Genomic_DNA"/>
</dbReference>
<accession>A0AAV3PQH2</accession>
<proteinExistence type="predicted"/>
<feature type="compositionally biased region" description="Low complexity" evidence="1">
    <location>
        <begin position="63"/>
        <end position="77"/>
    </location>
</feature>